<accession>A0AAN4RJK3</accession>
<keyword evidence="1" id="KW-0812">Transmembrane</keyword>
<evidence type="ECO:0000313" key="4">
    <source>
        <dbReference type="Proteomes" id="UP000886597"/>
    </source>
</evidence>
<dbReference type="KEGG" id="tkr:C7K43_08175"/>
<dbReference type="EMBL" id="BKBO01000006">
    <property type="protein sequence ID" value="GEQ48674.1"/>
    <property type="molecule type" value="Genomic_DNA"/>
</dbReference>
<feature type="transmembrane region" description="Helical" evidence="1">
    <location>
        <begin position="358"/>
        <end position="379"/>
    </location>
</feature>
<evidence type="ECO:0000313" key="2">
    <source>
        <dbReference type="EMBL" id="GEQ48674.1"/>
    </source>
</evidence>
<feature type="transmembrane region" description="Helical" evidence="1">
    <location>
        <begin position="263"/>
        <end position="288"/>
    </location>
</feature>
<evidence type="ECO:0000256" key="1">
    <source>
        <dbReference type="SAM" id="Phobius"/>
    </source>
</evidence>
<keyword evidence="1" id="KW-1133">Transmembrane helix</keyword>
<feature type="transmembrane region" description="Helical" evidence="1">
    <location>
        <begin position="294"/>
        <end position="312"/>
    </location>
</feature>
<keyword evidence="1" id="KW-0472">Membrane</keyword>
<dbReference type="GeneID" id="69985921"/>
<gene>
    <name evidence="2" type="ORF">TK11N_05260</name>
    <name evidence="3" type="ORF">TK2N_05880</name>
</gene>
<evidence type="ECO:0000313" key="5">
    <source>
        <dbReference type="Proteomes" id="UP000886607"/>
    </source>
</evidence>
<dbReference type="AlphaFoldDB" id="A0AAN4RJK3"/>
<protein>
    <submittedName>
        <fullName evidence="3">Uncharacterized protein</fullName>
    </submittedName>
</protein>
<reference evidence="3" key="2">
    <citation type="journal article" date="2020" name="Int. Dairy J.">
        <title>Lactic acid bacterial diversity in Brie cheese focusing on salt concentration and pH of isolation medium and characterisation of halophilic and alkaliphilic lactic acid bacterial isolates.</title>
        <authorList>
            <person name="Unno R."/>
            <person name="Matsutani M."/>
            <person name="Suzuki T."/>
            <person name="Kodama K."/>
            <person name="Matsushita H."/>
            <person name="Yamasato K."/>
            <person name="Koizumi Y."/>
            <person name="Ishikawa M."/>
        </authorList>
    </citation>
    <scope>NUCLEOTIDE SEQUENCE</scope>
    <source>
        <strain evidence="3">7C1</strain>
        <strain evidence="2">8C4</strain>
    </source>
</reference>
<name>A0AAN4RJK3_9ENTE</name>
<dbReference type="EMBL" id="BKBQ01000006">
    <property type="protein sequence ID" value="GEQ53744.1"/>
    <property type="molecule type" value="Genomic_DNA"/>
</dbReference>
<organism evidence="3 4">
    <name type="scientific">Tetragenococcus koreensis</name>
    <dbReference type="NCBI Taxonomy" id="290335"/>
    <lineage>
        <taxon>Bacteria</taxon>
        <taxon>Bacillati</taxon>
        <taxon>Bacillota</taxon>
        <taxon>Bacilli</taxon>
        <taxon>Lactobacillales</taxon>
        <taxon>Enterococcaceae</taxon>
        <taxon>Tetragenococcus</taxon>
    </lineage>
</organism>
<dbReference type="Proteomes" id="UP000886607">
    <property type="component" value="Unassembled WGS sequence"/>
</dbReference>
<proteinExistence type="predicted"/>
<feature type="transmembrane region" description="Helical" evidence="1">
    <location>
        <begin position="155"/>
        <end position="173"/>
    </location>
</feature>
<feature type="transmembrane region" description="Helical" evidence="1">
    <location>
        <begin position="201"/>
        <end position="226"/>
    </location>
</feature>
<dbReference type="Proteomes" id="UP000886597">
    <property type="component" value="Unassembled WGS sequence"/>
</dbReference>
<reference evidence="3" key="1">
    <citation type="submission" date="2019-08" db="EMBL/GenBank/DDBJ databases">
        <authorList>
            <person name="Ishikawa M."/>
            <person name="Suzuki T."/>
            <person name="Matsutani M."/>
        </authorList>
    </citation>
    <scope>NUCLEOTIDE SEQUENCE</scope>
    <source>
        <strain evidence="3">7C1</strain>
        <strain evidence="2">8C4</strain>
    </source>
</reference>
<feature type="transmembrane region" description="Helical" evidence="1">
    <location>
        <begin position="20"/>
        <end position="39"/>
    </location>
</feature>
<sequence>MLLRIIAFEIHKMLEQPMVLLFFIASLLLNTIYITTAGLDQSYLDYIQETEEKPSHLVTPVFREKLSKLPSSREQQRLMTETAGLGNIFENFSTENLGQEMIDFFQIKGSTTGKIKKKYKELAPVVHELAEKDTALELGSAEETAHFFTFIRNKLFYAILGESLVFALLIGLYGSTSEKLTKTDVSVLTTKTGRKIQGSKYVASLLITLLFYGLITILTFTAFNYMHPLGTLWQTSVSTQFHLNVYVPQILEIPFITWQPMTLMSYTILSILLGGLLIIFCHGFNFLVGLWTDHLFRGLVVFVIVYVVLLGLEQISDQLGWWNMHSLLMWHPISLWKLQSFWFTEMGPYTTIPWQETIAAVVNVLFLSLGGALTSKFYVTKEVK</sequence>
<evidence type="ECO:0000313" key="3">
    <source>
        <dbReference type="EMBL" id="GEQ53744.1"/>
    </source>
</evidence>
<dbReference type="RefSeq" id="WP_124006419.1">
    <property type="nucleotide sequence ID" value="NZ_BJYN01000023.1"/>
</dbReference>
<keyword evidence="5" id="KW-1185">Reference proteome</keyword>
<comment type="caution">
    <text evidence="3">The sequence shown here is derived from an EMBL/GenBank/DDBJ whole genome shotgun (WGS) entry which is preliminary data.</text>
</comment>